<dbReference type="Proteomes" id="UP000287866">
    <property type="component" value="Unassembled WGS sequence"/>
</dbReference>
<dbReference type="Pfam" id="PF01882">
    <property type="entry name" value="DUF58"/>
    <property type="match status" value="1"/>
</dbReference>
<gene>
    <name evidence="2" type="ORF">EPD83_000140</name>
</gene>
<sequence>MTGADPAAARDPARAFAALDLVVRRRLEGLLHGDHAGVRLGPGTDPEEVVRYRPGEDDVRRIDWNVTARSLEPHVWRPVAEHELETWLLLDETPSMAFGTATVEKSTLAASAGAAVALLTDGPGNRLGVARLRPDGLRWEAPRSSRAGAHRVARSAADVPREGAGGPSLAEAIGALERRARRPGVRVVVSDLVEPDGTHARPFPWEPALRRLAARHDVVVVEVVDPRELDLPDLGLLTLTDPESGRAREVWVSADLRERYAALAASHRAAVADAVRSCRAGHVRLRTDGDWVRDLARFVLGRRRGHRPVPRRRTR</sequence>
<comment type="caution">
    <text evidence="2">The sequence shown here is derived from an EMBL/GenBank/DDBJ whole genome shotgun (WGS) entry which is preliminary data.</text>
</comment>
<dbReference type="PANTHER" id="PTHR33608:SF6">
    <property type="entry name" value="BLL2464 PROTEIN"/>
    <property type="match status" value="1"/>
</dbReference>
<keyword evidence="3" id="KW-1185">Reference proteome</keyword>
<evidence type="ECO:0000313" key="2">
    <source>
        <dbReference type="EMBL" id="NHA66463.1"/>
    </source>
</evidence>
<evidence type="ECO:0000313" key="3">
    <source>
        <dbReference type="Proteomes" id="UP000287866"/>
    </source>
</evidence>
<dbReference type="RefSeq" id="WP_165566101.1">
    <property type="nucleotide sequence ID" value="NZ_SAYU02000001.1"/>
</dbReference>
<dbReference type="AlphaFoldDB" id="A0A8T6QYS0"/>
<organism evidence="2 3">
    <name type="scientific">Phycicoccus flavus</name>
    <dbReference type="NCBI Taxonomy" id="2502783"/>
    <lineage>
        <taxon>Bacteria</taxon>
        <taxon>Bacillati</taxon>
        <taxon>Actinomycetota</taxon>
        <taxon>Actinomycetes</taxon>
        <taxon>Micrococcales</taxon>
        <taxon>Intrasporangiaceae</taxon>
        <taxon>Phycicoccus</taxon>
    </lineage>
</organism>
<protein>
    <submittedName>
        <fullName evidence="2">DUF58 domain-containing protein</fullName>
    </submittedName>
</protein>
<reference evidence="2" key="1">
    <citation type="submission" date="2020-03" db="EMBL/GenBank/DDBJ databases">
        <title>Phycicoccus flavus sp. nov., a novel endophytic actinobacterium isolated from branch of Kandelia candel.</title>
        <authorList>
            <person name="Tuo L."/>
        </authorList>
    </citation>
    <scope>NUCLEOTIDE SEQUENCE</scope>
    <source>
        <strain evidence="2">CMS6Z-2</strain>
    </source>
</reference>
<proteinExistence type="predicted"/>
<dbReference type="InterPro" id="IPR002881">
    <property type="entry name" value="DUF58"/>
</dbReference>
<accession>A0A8T6QYS0</accession>
<dbReference type="PANTHER" id="PTHR33608">
    <property type="entry name" value="BLL2464 PROTEIN"/>
    <property type="match status" value="1"/>
</dbReference>
<evidence type="ECO:0000259" key="1">
    <source>
        <dbReference type="Pfam" id="PF01882"/>
    </source>
</evidence>
<dbReference type="EMBL" id="SAYU02000001">
    <property type="protein sequence ID" value="NHA66463.1"/>
    <property type="molecule type" value="Genomic_DNA"/>
</dbReference>
<name>A0A8T6QYS0_9MICO</name>
<feature type="domain" description="DUF58" evidence="1">
    <location>
        <begin position="50"/>
        <end position="269"/>
    </location>
</feature>